<dbReference type="InterPro" id="IPR025110">
    <property type="entry name" value="AMP-bd_C"/>
</dbReference>
<dbReference type="InterPro" id="IPR010071">
    <property type="entry name" value="AA_adenyl_dom"/>
</dbReference>
<dbReference type="SUPFAM" id="SSF56801">
    <property type="entry name" value="Acetyl-CoA synthetase-like"/>
    <property type="match status" value="1"/>
</dbReference>
<dbReference type="Pfam" id="PF00550">
    <property type="entry name" value="PP-binding"/>
    <property type="match status" value="1"/>
</dbReference>
<reference evidence="2" key="1">
    <citation type="submission" date="2022-08" db="EMBL/GenBank/DDBJ databases">
        <authorList>
            <person name="Tistechok S."/>
            <person name="Samborskyy M."/>
            <person name="Roman I."/>
        </authorList>
    </citation>
    <scope>NUCLEOTIDE SEQUENCE</scope>
    <source>
        <strain evidence="2">DSM 103496</strain>
    </source>
</reference>
<organism evidence="2 3">
    <name type="scientific">Umezawaea endophytica</name>
    <dbReference type="NCBI Taxonomy" id="1654476"/>
    <lineage>
        <taxon>Bacteria</taxon>
        <taxon>Bacillati</taxon>
        <taxon>Actinomycetota</taxon>
        <taxon>Actinomycetes</taxon>
        <taxon>Pseudonocardiales</taxon>
        <taxon>Pseudonocardiaceae</taxon>
        <taxon>Umezawaea</taxon>
    </lineage>
</organism>
<dbReference type="EMBL" id="JANYMP010000024">
    <property type="protein sequence ID" value="MCS7482433.1"/>
    <property type="molecule type" value="Genomic_DNA"/>
</dbReference>
<sequence>MLCDVVTRWARHAPDHVAVADGAATVTYRELDRRTDGLAAALRAEGVGPGHVVALVVDRGLEHVEAVLAVWKAGAAFLPLSDSYPRDWSLALAERAGVTAVLAGTAVGRLPGLPHLDLARLDAVPGAGDLPRPAPEDLAYVMPTSGTTAEPKLVLVEHAGVRNLVDVQREHFPDLGPGARVLQFASPAFDGAVFDLVMALGHGARLEVPPREVVAGDDLATTLLDRRVSHAVLPAAVVRTLPDQPYPDLRVLVSVGEVCSPSTAERWRDRVAFVNGYGPTETTVCATLHTVTAADPAAPEVPIGRAVAGTTALVVDEHLRPVADGEVGEIVLGGPHVGRGYLGDAALTARRFVANPFGAGRLYLTGDLGRRSPDGVLTFLGRGDDQLKVRGVRVEPGAVEHALTALPPVREAVVSGRSTTEGTTRLVAHVVLDDGPPVTGTAIRVALAGEVPRHLVPDEVHVLPRLPLTANGKVDRSRLPVPVTDDIARTTTEQALSRILEGLLGVDGVGVHEHILDLGGHSLIATQLVARSRAAFGGVVDLKLVLGRGTVAAIAEAVDRARAT</sequence>
<dbReference type="GO" id="GO:0031177">
    <property type="term" value="F:phosphopantetheine binding"/>
    <property type="evidence" value="ECO:0007669"/>
    <property type="project" value="TreeGrafter"/>
</dbReference>
<evidence type="ECO:0000313" key="3">
    <source>
        <dbReference type="Proteomes" id="UP001141259"/>
    </source>
</evidence>
<dbReference type="CDD" id="cd05930">
    <property type="entry name" value="A_NRPS"/>
    <property type="match status" value="1"/>
</dbReference>
<keyword evidence="3" id="KW-1185">Reference proteome</keyword>
<evidence type="ECO:0000259" key="1">
    <source>
        <dbReference type="PROSITE" id="PS50075"/>
    </source>
</evidence>
<dbReference type="Gene3D" id="1.10.1200.10">
    <property type="entry name" value="ACP-like"/>
    <property type="match status" value="1"/>
</dbReference>
<dbReference type="Pfam" id="PF00501">
    <property type="entry name" value="AMP-binding"/>
    <property type="match status" value="1"/>
</dbReference>
<dbReference type="NCBIfam" id="TIGR01733">
    <property type="entry name" value="AA-adenyl-dom"/>
    <property type="match status" value="1"/>
</dbReference>
<dbReference type="Gene3D" id="3.30.300.30">
    <property type="match status" value="1"/>
</dbReference>
<dbReference type="Pfam" id="PF13193">
    <property type="entry name" value="AMP-binding_C"/>
    <property type="match status" value="1"/>
</dbReference>
<dbReference type="Proteomes" id="UP001141259">
    <property type="component" value="Unassembled WGS sequence"/>
</dbReference>
<name>A0A9X2VTA7_9PSEU</name>
<dbReference type="AlphaFoldDB" id="A0A9X2VTA7"/>
<dbReference type="InterPro" id="IPR045851">
    <property type="entry name" value="AMP-bd_C_sf"/>
</dbReference>
<dbReference type="Gene3D" id="3.40.50.12780">
    <property type="entry name" value="N-terminal domain of ligase-like"/>
    <property type="match status" value="1"/>
</dbReference>
<dbReference type="GO" id="GO:0005737">
    <property type="term" value="C:cytoplasm"/>
    <property type="evidence" value="ECO:0007669"/>
    <property type="project" value="TreeGrafter"/>
</dbReference>
<dbReference type="PANTHER" id="PTHR45527">
    <property type="entry name" value="NONRIBOSOMAL PEPTIDE SYNTHETASE"/>
    <property type="match status" value="1"/>
</dbReference>
<dbReference type="GO" id="GO:0043041">
    <property type="term" value="P:amino acid activation for nonribosomal peptide biosynthetic process"/>
    <property type="evidence" value="ECO:0007669"/>
    <property type="project" value="TreeGrafter"/>
</dbReference>
<comment type="caution">
    <text evidence="2">The sequence shown here is derived from an EMBL/GenBank/DDBJ whole genome shotgun (WGS) entry which is preliminary data.</text>
</comment>
<dbReference type="InterPro" id="IPR036736">
    <property type="entry name" value="ACP-like_sf"/>
</dbReference>
<feature type="domain" description="Carrier" evidence="1">
    <location>
        <begin position="487"/>
        <end position="562"/>
    </location>
</feature>
<evidence type="ECO:0000313" key="2">
    <source>
        <dbReference type="EMBL" id="MCS7482433.1"/>
    </source>
</evidence>
<gene>
    <name evidence="2" type="ORF">NZH93_36785</name>
</gene>
<protein>
    <submittedName>
        <fullName evidence="2">Non-ribosomal peptide synthetase</fullName>
    </submittedName>
</protein>
<dbReference type="PROSITE" id="PS50075">
    <property type="entry name" value="CARRIER"/>
    <property type="match status" value="1"/>
</dbReference>
<dbReference type="GO" id="GO:0044550">
    <property type="term" value="P:secondary metabolite biosynthetic process"/>
    <property type="evidence" value="ECO:0007669"/>
    <property type="project" value="TreeGrafter"/>
</dbReference>
<dbReference type="InterPro" id="IPR009081">
    <property type="entry name" value="PP-bd_ACP"/>
</dbReference>
<dbReference type="PANTHER" id="PTHR45527:SF1">
    <property type="entry name" value="FATTY ACID SYNTHASE"/>
    <property type="match status" value="1"/>
</dbReference>
<proteinExistence type="predicted"/>
<dbReference type="RefSeq" id="WP_259627899.1">
    <property type="nucleotide sequence ID" value="NZ_JANYMP010000024.1"/>
</dbReference>
<dbReference type="InterPro" id="IPR000873">
    <property type="entry name" value="AMP-dep_synth/lig_dom"/>
</dbReference>
<dbReference type="InterPro" id="IPR042099">
    <property type="entry name" value="ANL_N_sf"/>
</dbReference>
<dbReference type="SUPFAM" id="SSF47336">
    <property type="entry name" value="ACP-like"/>
    <property type="match status" value="1"/>
</dbReference>
<accession>A0A9X2VTA7</accession>